<evidence type="ECO:0000256" key="7">
    <source>
        <dbReference type="ARBA" id="ARBA00022806"/>
    </source>
</evidence>
<dbReference type="Pfam" id="PF13087">
    <property type="entry name" value="AAA_12"/>
    <property type="match status" value="1"/>
</dbReference>
<evidence type="ECO:0000256" key="9">
    <source>
        <dbReference type="ARBA" id="ARBA00023158"/>
    </source>
</evidence>
<proteinExistence type="inferred from homology"/>
<evidence type="ECO:0000313" key="16">
    <source>
        <dbReference type="Proteomes" id="UP000030742"/>
    </source>
</evidence>
<evidence type="ECO:0000313" key="15">
    <source>
        <dbReference type="EMBL" id="ERL91465.1"/>
    </source>
</evidence>
<evidence type="ECO:0000256" key="8">
    <source>
        <dbReference type="ARBA" id="ARBA00022840"/>
    </source>
</evidence>
<dbReference type="GO" id="GO:0016787">
    <property type="term" value="F:hydrolase activity"/>
    <property type="evidence" value="ECO:0007669"/>
    <property type="project" value="UniProtKB-KW"/>
</dbReference>
<comment type="subcellular location">
    <subcellularLocation>
        <location evidence="1">Cytoplasm</location>
    </subcellularLocation>
</comment>
<name>U4UN80_DENPD</name>
<evidence type="ECO:0000259" key="12">
    <source>
        <dbReference type="Pfam" id="PF13087"/>
    </source>
</evidence>
<dbReference type="Gene3D" id="3.40.50.300">
    <property type="entry name" value="P-loop containing nucleotide triphosphate hydrolases"/>
    <property type="match status" value="2"/>
</dbReference>
<feature type="domain" description="DNA2/NAM7 helicase helicase" evidence="11">
    <location>
        <begin position="672"/>
        <end position="759"/>
    </location>
</feature>
<evidence type="ECO:0000259" key="13">
    <source>
        <dbReference type="Pfam" id="PF21634"/>
    </source>
</evidence>
<dbReference type="PANTHER" id="PTHR45418:SF1">
    <property type="entry name" value="CANCER_TESTIS ANTIGEN 55"/>
    <property type="match status" value="1"/>
</dbReference>
<reference evidence="15 16" key="1">
    <citation type="journal article" date="2013" name="Genome Biol.">
        <title>Draft genome of the mountain pine beetle, Dendroctonus ponderosae Hopkins, a major forest pest.</title>
        <authorList>
            <person name="Keeling C.I."/>
            <person name="Yuen M.M."/>
            <person name="Liao N.Y."/>
            <person name="Docking T.R."/>
            <person name="Chan S.K."/>
            <person name="Taylor G.A."/>
            <person name="Palmquist D.L."/>
            <person name="Jackman S.D."/>
            <person name="Nguyen A."/>
            <person name="Li M."/>
            <person name="Henderson H."/>
            <person name="Janes J.K."/>
            <person name="Zhao Y."/>
            <person name="Pandoh P."/>
            <person name="Moore R."/>
            <person name="Sperling F.A."/>
            <person name="Huber D.P."/>
            <person name="Birol I."/>
            <person name="Jones S.J."/>
            <person name="Bohlmann J."/>
        </authorList>
    </citation>
    <scope>NUCLEOTIDE SEQUENCE</scope>
</reference>
<evidence type="ECO:0000259" key="11">
    <source>
        <dbReference type="Pfam" id="PF13086"/>
    </source>
</evidence>
<evidence type="ECO:0000256" key="5">
    <source>
        <dbReference type="ARBA" id="ARBA00022741"/>
    </source>
</evidence>
<dbReference type="STRING" id="77166.U4UN80"/>
<dbReference type="EC" id="3.6.4.13" evidence="3"/>
<dbReference type="Pfam" id="PF13086">
    <property type="entry name" value="AAA_11"/>
    <property type="match status" value="2"/>
</dbReference>
<comment type="similarity">
    <text evidence="2">Belongs to the DNA2/NAM7 helicase family. SDE3 subfamily.</text>
</comment>
<dbReference type="InterPro" id="IPR049079">
    <property type="entry name" value="Mov-10_helical"/>
</dbReference>
<keyword evidence="6" id="KW-0378">Hydrolase</keyword>
<dbReference type="InterPro" id="IPR049080">
    <property type="entry name" value="MOV-10-like_beta-barrel"/>
</dbReference>
<dbReference type="Pfam" id="PF21634">
    <property type="entry name" value="MOV-10_beta-barrel"/>
    <property type="match status" value="1"/>
</dbReference>
<feature type="domain" description="Helicase MOV-10 helical" evidence="14">
    <location>
        <begin position="427"/>
        <end position="483"/>
    </location>
</feature>
<comment type="catalytic activity">
    <reaction evidence="10">
        <text>ATP + H2O = ADP + phosphate + H(+)</text>
        <dbReference type="Rhea" id="RHEA:13065"/>
        <dbReference type="ChEBI" id="CHEBI:15377"/>
        <dbReference type="ChEBI" id="CHEBI:15378"/>
        <dbReference type="ChEBI" id="CHEBI:30616"/>
        <dbReference type="ChEBI" id="CHEBI:43474"/>
        <dbReference type="ChEBI" id="CHEBI:456216"/>
        <dbReference type="EC" id="3.6.4.13"/>
    </reaction>
</comment>
<feature type="domain" description="DNA2/NAM7 helicase helicase" evidence="11">
    <location>
        <begin position="800"/>
        <end position="874"/>
    </location>
</feature>
<dbReference type="GO" id="GO:0005524">
    <property type="term" value="F:ATP binding"/>
    <property type="evidence" value="ECO:0007669"/>
    <property type="project" value="UniProtKB-KW"/>
</dbReference>
<evidence type="ECO:0000256" key="6">
    <source>
        <dbReference type="ARBA" id="ARBA00022801"/>
    </source>
</evidence>
<keyword evidence="5" id="KW-0547">Nucleotide-binding</keyword>
<keyword evidence="4" id="KW-0963">Cytoplasm</keyword>
<accession>U4UN80</accession>
<feature type="domain" description="Helicase MOV-10-like beta-barrel" evidence="13">
    <location>
        <begin position="492"/>
        <end position="565"/>
    </location>
</feature>
<evidence type="ECO:0000259" key="14">
    <source>
        <dbReference type="Pfam" id="PF21635"/>
    </source>
</evidence>
<dbReference type="SUPFAM" id="SSF52540">
    <property type="entry name" value="P-loop containing nucleoside triphosphate hydrolases"/>
    <property type="match status" value="1"/>
</dbReference>
<evidence type="ECO:0000256" key="10">
    <source>
        <dbReference type="ARBA" id="ARBA00047984"/>
    </source>
</evidence>
<dbReference type="InterPro" id="IPR047187">
    <property type="entry name" value="SF1_C_Upf1"/>
</dbReference>
<evidence type="ECO:0000256" key="2">
    <source>
        <dbReference type="ARBA" id="ARBA00005601"/>
    </source>
</evidence>
<dbReference type="InterPro" id="IPR041677">
    <property type="entry name" value="DNA2/NAM7_AAA_11"/>
</dbReference>
<organism evidence="15 16">
    <name type="scientific">Dendroctonus ponderosae</name>
    <name type="common">Mountain pine beetle</name>
    <dbReference type="NCBI Taxonomy" id="77166"/>
    <lineage>
        <taxon>Eukaryota</taxon>
        <taxon>Metazoa</taxon>
        <taxon>Ecdysozoa</taxon>
        <taxon>Arthropoda</taxon>
        <taxon>Hexapoda</taxon>
        <taxon>Insecta</taxon>
        <taxon>Pterygota</taxon>
        <taxon>Neoptera</taxon>
        <taxon>Endopterygota</taxon>
        <taxon>Coleoptera</taxon>
        <taxon>Polyphaga</taxon>
        <taxon>Cucujiformia</taxon>
        <taxon>Curculionidae</taxon>
        <taxon>Scolytinae</taxon>
        <taxon>Dendroctonus</taxon>
    </lineage>
</organism>
<evidence type="ECO:0000256" key="4">
    <source>
        <dbReference type="ARBA" id="ARBA00022490"/>
    </source>
</evidence>
<gene>
    <name evidence="15" type="ORF">D910_08795</name>
</gene>
<dbReference type="GO" id="GO:0003724">
    <property type="term" value="F:RNA helicase activity"/>
    <property type="evidence" value="ECO:0007669"/>
    <property type="project" value="UniProtKB-EC"/>
</dbReference>
<feature type="domain" description="DNA2/NAM7 helicase-like C-terminal" evidence="12">
    <location>
        <begin position="912"/>
        <end position="1104"/>
    </location>
</feature>
<dbReference type="Pfam" id="PF21635">
    <property type="entry name" value="Mov-10_helical"/>
    <property type="match status" value="1"/>
</dbReference>
<dbReference type="InterPro" id="IPR027417">
    <property type="entry name" value="P-loop_NTPase"/>
</dbReference>
<dbReference type="InterPro" id="IPR041679">
    <property type="entry name" value="DNA2/NAM7-like_C"/>
</dbReference>
<dbReference type="Proteomes" id="UP000030742">
    <property type="component" value="Unassembled WGS sequence"/>
</dbReference>
<dbReference type="AlphaFoldDB" id="U4UN80"/>
<dbReference type="GO" id="GO:0005737">
    <property type="term" value="C:cytoplasm"/>
    <property type="evidence" value="ECO:0007669"/>
    <property type="project" value="UniProtKB-SubCell"/>
</dbReference>
<keyword evidence="9" id="KW-0943">RNA-mediated gene silencing</keyword>
<dbReference type="CDD" id="cd18808">
    <property type="entry name" value="SF1_C_Upf1"/>
    <property type="match status" value="1"/>
</dbReference>
<protein>
    <recommendedName>
        <fullName evidence="3">RNA helicase</fullName>
        <ecNumber evidence="3">3.6.4.13</ecNumber>
    </recommendedName>
</protein>
<dbReference type="GO" id="GO:0031047">
    <property type="term" value="P:regulatory ncRNA-mediated gene silencing"/>
    <property type="evidence" value="ECO:0007669"/>
    <property type="project" value="UniProtKB-KW"/>
</dbReference>
<keyword evidence="8" id="KW-0067">ATP-binding</keyword>
<keyword evidence="7" id="KW-0347">Helicase</keyword>
<sequence>MLRYILSYFRNQEPELSNDDVTQILAQDTEHTNHWRDNLGPKAPTHREQFKNEYNFATKTGVITGHNDDTYVIDNLLEFTPEDEQFELGDTVSYQQLFSDGKIAIYNVNLISNDWDRVAEKQSIVTTRIMISKVERRDKRIMILTPGNIKVDLDKVSIEFVPSVGDWLELDVKYEVDEQTLDLSGKVIEVNKISPIRPHIQSGKITSWDALEGTGSISSKIFVDKNAIRCGYIPVVGDQVLAEIIESDQLNCTWRALKILPEHWSKKVQSGKSANVSKMKESHPGLEISYPPLTFDKLGVSKSFTIALSNQSQDLLELKVVETSECSQVHFAEPILDNKPILPGETLNLNVICTPKTMGSSNELIEFQFIGFTIGKYINIQVNSHKTGGVYNTNTSINYSNSYQSTKHLVSGQKSSKVRFHLVRIPEYAAPKKLLDLVIKYGQDRDNPSFIEELKVAKPSLFTNLNHMNYEEKFHTLLHMEEITNLMLIRQYDQDRACFIKNGEFLMLEIENLAERRPSIVLGDRIIASDTLTQTNQEYEGNVYKVGAKHVYLKFSLLFHDKYNGEDYSIRVIPGRASFKRQHHAVYLAARHLGRKWLFPTQVVQKEPQLNFVYESYLNAIEESKHAAISNKHSENSGTTGHFKADVINQDGNIVTNIDEAQPCKLEWYNRHLNCKQKDAVINVLKGTSRPLPYIIFGPPGTGKTVTMLECILQIVRLIPNSRLLVTAPSNSAADLIALRLIDFGILKPGDLVRIVSINYAVGENIPAKLVPYCATASVAKEGTEDENILDQNGMTFDCSREVLGRHKITISTCSSAATLHMMGFPRGHFTHIFVDEAGQAAEPEVMISISFLDKYIGQVVLAGDPMQLGPVVLCKIAQQCGLSESYLERLTDRFPYSRDIQGFPTTEGFDPRLVTKLLHNYRSASVILNLFSELFYHGDLIATITERDSPEYRLLNSLASILPKTADNAVPSVVFHGVEGENYQTPDSPSWFNPHEAAQVFYYVNELFRLGLSEKNIGIITPYTKQVKEIRELLKEAEFSVPRVGTVEDFQGVEFDVIILSTVRSSQNHVARDVQHGLGFLSNPRRLNVALSRPKSLLIIIGNPGLLASDTCWRHVIQYCVKNGAYTGCTF</sequence>
<dbReference type="OrthoDB" id="6513042at2759"/>
<dbReference type="EMBL" id="KB632287">
    <property type="protein sequence ID" value="ERL91465.1"/>
    <property type="molecule type" value="Genomic_DNA"/>
</dbReference>
<dbReference type="PANTHER" id="PTHR45418">
    <property type="entry name" value="CANCER/TESTIS ANTIGEN 55"/>
    <property type="match status" value="1"/>
</dbReference>
<evidence type="ECO:0000256" key="3">
    <source>
        <dbReference type="ARBA" id="ARBA00012552"/>
    </source>
</evidence>
<evidence type="ECO:0000256" key="1">
    <source>
        <dbReference type="ARBA" id="ARBA00004496"/>
    </source>
</evidence>
<dbReference type="CDD" id="cd18078">
    <property type="entry name" value="DEXXQc_Mov10L1"/>
    <property type="match status" value="1"/>
</dbReference>